<evidence type="ECO:0000256" key="1">
    <source>
        <dbReference type="SAM" id="MobiDB-lite"/>
    </source>
</evidence>
<organism evidence="2 3">
    <name type="scientific">Schistosoma mattheei</name>
    <dbReference type="NCBI Taxonomy" id="31246"/>
    <lineage>
        <taxon>Eukaryota</taxon>
        <taxon>Metazoa</taxon>
        <taxon>Spiralia</taxon>
        <taxon>Lophotrochozoa</taxon>
        <taxon>Platyhelminthes</taxon>
        <taxon>Trematoda</taxon>
        <taxon>Digenea</taxon>
        <taxon>Strigeidida</taxon>
        <taxon>Schistosomatoidea</taxon>
        <taxon>Schistosomatidae</taxon>
        <taxon>Schistosoma</taxon>
    </lineage>
</organism>
<gene>
    <name evidence="2" type="ORF">SMTD_LOCUS15086</name>
</gene>
<dbReference type="AlphaFoldDB" id="A0A3P8FDY2"/>
<protein>
    <submittedName>
        <fullName evidence="2">Uncharacterized protein</fullName>
    </submittedName>
</protein>
<keyword evidence="3" id="KW-1185">Reference proteome</keyword>
<dbReference type="EMBL" id="UZAL01035423">
    <property type="protein sequence ID" value="VDP67661.1"/>
    <property type="molecule type" value="Genomic_DNA"/>
</dbReference>
<reference evidence="2 3" key="1">
    <citation type="submission" date="2018-11" db="EMBL/GenBank/DDBJ databases">
        <authorList>
            <consortium name="Pathogen Informatics"/>
        </authorList>
    </citation>
    <scope>NUCLEOTIDE SEQUENCE [LARGE SCALE GENOMIC DNA]</scope>
    <source>
        <strain>Denwood</strain>
        <strain evidence="3">Zambia</strain>
    </source>
</reference>
<name>A0A3P8FDY2_9TREM</name>
<dbReference type="Proteomes" id="UP000269396">
    <property type="component" value="Unassembled WGS sequence"/>
</dbReference>
<accession>A0A3P8FDY2</accession>
<evidence type="ECO:0000313" key="3">
    <source>
        <dbReference type="Proteomes" id="UP000269396"/>
    </source>
</evidence>
<proteinExistence type="predicted"/>
<sequence>MVTLFNLDRRCFQRSQCSDASRRQTSAVGSVYSNVITIPDYPVTKFLEDLTCIAQKLPLFSRGYLCCFPVTCHVSLCLRPDQVFHHLIEEHASYGVDILRMTRREYSASQTNPPYNKHLSYNFALVEQCHPEQESGCCSSRSTSSDHHSKYQPCSNLRMSSESNSSSTTNSKDQSCKFSALGIASAHHIVENLTKLDSELSNRQSISQPYSVTGIVVPDEVNGTYSDIRSPVDGSITNRLLHLVVYLIILDSKHEFPESRLAKLNSSSCTQCPVDWPAIRPCVDPCSFTYQPTLVNRIPKPFGIEDTDISSLTAERQCQNLNISPTDSGDYRRFSKHSENTFDSDVRWHMSYLSMCPSHQVQLHRVLRISQSNLESRITQLIGRSGVDCHKNLLWYKLFDTNSSLATQILSTNSRSLSQDAVETNCRVEDASSISLGTNLNPELVDSAPFQLDILRLDPRLIELFNVGGCHLNSVSVLLNKEFIDLQQSSHHQIDQMKLTISSKLYKYSTSETIPCIAYRFSHSVESKLDEVSNTDRQCTKNYMVLLSPSFTEGLIFLSWCESSNDECVLDEYSTVYTSCPMKNTYSNGVGTRKSSCFIDANLNKNYAVTSHIRIDDYLQQSALKLHCRSFCSST</sequence>
<evidence type="ECO:0000313" key="2">
    <source>
        <dbReference type="EMBL" id="VDP67661.1"/>
    </source>
</evidence>
<feature type="region of interest" description="Disordered" evidence="1">
    <location>
        <begin position="140"/>
        <end position="170"/>
    </location>
</feature>
<feature type="compositionally biased region" description="Low complexity" evidence="1">
    <location>
        <begin position="160"/>
        <end position="170"/>
    </location>
</feature>